<feature type="transmembrane region" description="Helical" evidence="18">
    <location>
        <begin position="833"/>
        <end position="852"/>
    </location>
</feature>
<reference evidence="21 22" key="1">
    <citation type="submission" date="2016-10" db="EMBL/GenBank/DDBJ databases">
        <title>Genome sequencing of Aspergillus oryzae BCC7051.</title>
        <authorList>
            <person name="Thammarongtham C."/>
            <person name="Vorapreeda T."/>
            <person name="Nookaew I."/>
            <person name="Srisuk T."/>
            <person name="Land M."/>
            <person name="Jeennor S."/>
            <person name="Laoteng K."/>
        </authorList>
    </citation>
    <scope>NUCLEOTIDE SEQUENCE [LARGE SCALE GENOMIC DNA]</scope>
    <source>
        <strain evidence="21 22">BCC7051</strain>
    </source>
</reference>
<dbReference type="SUPFAM" id="SSF81653">
    <property type="entry name" value="Calcium ATPase, transduction domain A"/>
    <property type="match status" value="1"/>
</dbReference>
<dbReference type="SFLD" id="SFLDG00002">
    <property type="entry name" value="C1.7:_P-type_atpase_like"/>
    <property type="match status" value="1"/>
</dbReference>
<feature type="region of interest" description="Disordered" evidence="19">
    <location>
        <begin position="743"/>
        <end position="772"/>
    </location>
</feature>
<dbReference type="CDD" id="cd02081">
    <property type="entry name" value="P-type_ATPase_Ca_PMCA-like"/>
    <property type="match status" value="1"/>
</dbReference>
<dbReference type="eggNOG" id="KOG0204">
    <property type="taxonomic scope" value="Eukaryota"/>
</dbReference>
<dbReference type="SMART" id="SM00831">
    <property type="entry name" value="Cation_ATPase_N"/>
    <property type="match status" value="1"/>
</dbReference>
<dbReference type="EC" id="7.2.2.10" evidence="18"/>
<dbReference type="Gene3D" id="3.40.1110.10">
    <property type="entry name" value="Calcium-transporting ATPase, cytoplasmic domain N"/>
    <property type="match status" value="1"/>
</dbReference>
<evidence type="ECO:0000256" key="7">
    <source>
        <dbReference type="ARBA" id="ARBA00022741"/>
    </source>
</evidence>
<keyword evidence="12 18" id="KW-1133">Transmembrane helix</keyword>
<dbReference type="PROSITE" id="PS00154">
    <property type="entry name" value="ATPASE_E1_E2"/>
    <property type="match status" value="1"/>
</dbReference>
<keyword evidence="14 18" id="KW-0472">Membrane</keyword>
<dbReference type="SUPFAM" id="SSF51905">
    <property type="entry name" value="FAD/NAD(P)-binding domain"/>
    <property type="match status" value="1"/>
</dbReference>
<organism evidence="21 22">
    <name type="scientific">Aspergillus oryzae</name>
    <name type="common">Yellow koji mold</name>
    <dbReference type="NCBI Taxonomy" id="5062"/>
    <lineage>
        <taxon>Eukaryota</taxon>
        <taxon>Fungi</taxon>
        <taxon>Dikarya</taxon>
        <taxon>Ascomycota</taxon>
        <taxon>Pezizomycotina</taxon>
        <taxon>Eurotiomycetes</taxon>
        <taxon>Eurotiomycetidae</taxon>
        <taxon>Eurotiales</taxon>
        <taxon>Aspergillaceae</taxon>
        <taxon>Aspergillus</taxon>
        <taxon>Aspergillus subgen. Circumdati</taxon>
    </lineage>
</organism>
<dbReference type="InterPro" id="IPR023214">
    <property type="entry name" value="HAD_sf"/>
</dbReference>
<evidence type="ECO:0000256" key="6">
    <source>
        <dbReference type="ARBA" id="ARBA00022723"/>
    </source>
</evidence>
<dbReference type="Proteomes" id="UP000190312">
    <property type="component" value="Unassembled WGS sequence"/>
</dbReference>
<dbReference type="PANTHER" id="PTHR24093">
    <property type="entry name" value="CATION TRANSPORTING ATPASE"/>
    <property type="match status" value="1"/>
</dbReference>
<dbReference type="GO" id="GO:0005774">
    <property type="term" value="C:vacuolar membrane"/>
    <property type="evidence" value="ECO:0007669"/>
    <property type="project" value="UniProtKB-SubCell"/>
</dbReference>
<proteinExistence type="inferred from homology"/>
<comment type="caution">
    <text evidence="21">The sequence shown here is derived from an EMBL/GenBank/DDBJ whole genome shotgun (WGS) entry which is preliminary data.</text>
</comment>
<gene>
    <name evidence="21" type="ORF">OAory_01061320</name>
</gene>
<feature type="transmembrane region" description="Helical" evidence="18">
    <location>
        <begin position="1553"/>
        <end position="1577"/>
    </location>
</feature>
<dbReference type="InterPro" id="IPR059000">
    <property type="entry name" value="ATPase_P-type_domA"/>
</dbReference>
<feature type="transmembrane region" description="Helical" evidence="18">
    <location>
        <begin position="1634"/>
        <end position="1653"/>
    </location>
</feature>
<dbReference type="FunFam" id="2.70.150.10:FF:000028">
    <property type="entry name" value="Calcium-transporting ATPase"/>
    <property type="match status" value="1"/>
</dbReference>
<dbReference type="InterPro" id="IPR006068">
    <property type="entry name" value="ATPase_P-typ_cation-transptr_C"/>
</dbReference>
<evidence type="ECO:0000256" key="4">
    <source>
        <dbReference type="ARBA" id="ARBA00022568"/>
    </source>
</evidence>
<feature type="region of interest" description="Disordered" evidence="19">
    <location>
        <begin position="1739"/>
        <end position="1780"/>
    </location>
</feature>
<evidence type="ECO:0000313" key="22">
    <source>
        <dbReference type="Proteomes" id="UP000190312"/>
    </source>
</evidence>
<evidence type="ECO:0000256" key="19">
    <source>
        <dbReference type="SAM" id="MobiDB-lite"/>
    </source>
</evidence>
<keyword evidence="6" id="KW-0479">Metal-binding</keyword>
<dbReference type="Pfam" id="PF00689">
    <property type="entry name" value="Cation_ATPase_C"/>
    <property type="match status" value="1"/>
</dbReference>
<dbReference type="Gene3D" id="2.70.150.10">
    <property type="entry name" value="Calcium-transporting ATPase, cytoplasmic transduction domain A"/>
    <property type="match status" value="1"/>
</dbReference>
<keyword evidence="2 18" id="KW-0813">Transport</keyword>
<dbReference type="SUPFAM" id="SSF81665">
    <property type="entry name" value="Calcium ATPase, transmembrane domain M"/>
    <property type="match status" value="1"/>
</dbReference>
<dbReference type="OrthoDB" id="3352408at2759"/>
<evidence type="ECO:0000256" key="14">
    <source>
        <dbReference type="ARBA" id="ARBA00023136"/>
    </source>
</evidence>
<dbReference type="InterPro" id="IPR036412">
    <property type="entry name" value="HAD-like_sf"/>
</dbReference>
<feature type="transmembrane region" description="Helical" evidence="18">
    <location>
        <begin position="1510"/>
        <end position="1532"/>
    </location>
</feature>
<evidence type="ECO:0000256" key="17">
    <source>
        <dbReference type="ARBA" id="ARBA00059328"/>
    </source>
</evidence>
<comment type="caution">
    <text evidence="18">Lacks conserved residue(s) required for the propagation of feature annotation.</text>
</comment>
<dbReference type="Gene3D" id="3.40.50.1000">
    <property type="entry name" value="HAD superfamily/HAD-like"/>
    <property type="match status" value="1"/>
</dbReference>
<dbReference type="NCBIfam" id="TIGR01517">
    <property type="entry name" value="ATPase-IIB_Ca"/>
    <property type="match status" value="1"/>
</dbReference>
<feature type="compositionally biased region" description="Polar residues" evidence="19">
    <location>
        <begin position="743"/>
        <end position="771"/>
    </location>
</feature>
<comment type="catalytic activity">
    <reaction evidence="16 18">
        <text>Ca(2+)(in) + ATP + H2O = Ca(2+)(out) + ADP + phosphate + H(+)</text>
        <dbReference type="Rhea" id="RHEA:18105"/>
        <dbReference type="ChEBI" id="CHEBI:15377"/>
        <dbReference type="ChEBI" id="CHEBI:15378"/>
        <dbReference type="ChEBI" id="CHEBI:29108"/>
        <dbReference type="ChEBI" id="CHEBI:30616"/>
        <dbReference type="ChEBI" id="CHEBI:43474"/>
        <dbReference type="ChEBI" id="CHEBI:456216"/>
        <dbReference type="EC" id="7.2.2.10"/>
    </reaction>
</comment>
<feature type="region of interest" description="Disordered" evidence="19">
    <location>
        <begin position="71"/>
        <end position="124"/>
    </location>
</feature>
<feature type="transmembrane region" description="Helical" evidence="18">
    <location>
        <begin position="1003"/>
        <end position="1024"/>
    </location>
</feature>
<keyword evidence="9 18" id="KW-0067">ATP-binding</keyword>
<dbReference type="Gene3D" id="1.20.1110.10">
    <property type="entry name" value="Calcium-transporting ATPase, transmembrane domain"/>
    <property type="match status" value="1"/>
</dbReference>
<keyword evidence="3" id="KW-0926">Vacuole</keyword>
<keyword evidence="10" id="KW-0460">Magnesium</keyword>
<feature type="compositionally biased region" description="Basic and acidic residues" evidence="19">
    <location>
        <begin position="1739"/>
        <end position="1749"/>
    </location>
</feature>
<dbReference type="EMBL" id="MKZY01000004">
    <property type="protein sequence ID" value="OOO10324.1"/>
    <property type="molecule type" value="Genomic_DNA"/>
</dbReference>
<evidence type="ECO:0000256" key="3">
    <source>
        <dbReference type="ARBA" id="ARBA00022554"/>
    </source>
</evidence>
<evidence type="ECO:0000256" key="15">
    <source>
        <dbReference type="ARBA" id="ARBA00038148"/>
    </source>
</evidence>
<dbReference type="GO" id="GO:0046872">
    <property type="term" value="F:metal ion binding"/>
    <property type="evidence" value="ECO:0007669"/>
    <property type="project" value="UniProtKB-KW"/>
</dbReference>
<comment type="function">
    <text evidence="18">Catalyzes the hydrolysis of ATP coupled with the transport of calcium.</text>
</comment>
<evidence type="ECO:0000256" key="12">
    <source>
        <dbReference type="ARBA" id="ARBA00022989"/>
    </source>
</evidence>
<feature type="transmembrane region" description="Helical" evidence="18">
    <location>
        <begin position="1044"/>
        <end position="1071"/>
    </location>
</feature>
<protein>
    <recommendedName>
        <fullName evidence="18">Calcium-transporting ATPase</fullName>
        <ecNumber evidence="18">7.2.2.10</ecNumber>
    </recommendedName>
</protein>
<keyword evidence="7 18" id="KW-0547">Nucleotide-binding</keyword>
<keyword evidence="8 18" id="KW-0106">Calcium</keyword>
<dbReference type="InterPro" id="IPR008250">
    <property type="entry name" value="ATPase_P-typ_transduc_dom_A_sf"/>
</dbReference>
<dbReference type="InterPro" id="IPR023299">
    <property type="entry name" value="ATPase_P-typ_cyto_dom_N"/>
</dbReference>
<dbReference type="NCBIfam" id="TIGR01494">
    <property type="entry name" value="ATPase_P-type"/>
    <property type="match status" value="2"/>
</dbReference>
<evidence type="ECO:0000256" key="2">
    <source>
        <dbReference type="ARBA" id="ARBA00022448"/>
    </source>
</evidence>
<dbReference type="GO" id="GO:0006874">
    <property type="term" value="P:intracellular calcium ion homeostasis"/>
    <property type="evidence" value="ECO:0007669"/>
    <property type="project" value="TreeGrafter"/>
</dbReference>
<dbReference type="SFLD" id="SFLDF00027">
    <property type="entry name" value="p-type_atpase"/>
    <property type="match status" value="1"/>
</dbReference>
<evidence type="ECO:0000256" key="18">
    <source>
        <dbReference type="RuleBase" id="RU361146"/>
    </source>
</evidence>
<keyword evidence="13 18" id="KW-0406">Ion transport</keyword>
<feature type="domain" description="Cation-transporting P-type ATPase N-terminal" evidence="20">
    <location>
        <begin position="748"/>
        <end position="820"/>
    </location>
</feature>
<dbReference type="FunFam" id="3.40.50.1000:FF:000001">
    <property type="entry name" value="Phospholipid-transporting ATPase IC"/>
    <property type="match status" value="1"/>
</dbReference>
<feature type="compositionally biased region" description="Low complexity" evidence="19">
    <location>
        <begin position="1767"/>
        <end position="1780"/>
    </location>
</feature>
<dbReference type="Pfam" id="PF00690">
    <property type="entry name" value="Cation_ATPase_N"/>
    <property type="match status" value="1"/>
</dbReference>
<feature type="compositionally biased region" description="Low complexity" evidence="19">
    <location>
        <begin position="91"/>
        <end position="109"/>
    </location>
</feature>
<dbReference type="InterPro" id="IPR006408">
    <property type="entry name" value="P-type_ATPase_IIB"/>
</dbReference>
<evidence type="ECO:0000259" key="20">
    <source>
        <dbReference type="SMART" id="SM00831"/>
    </source>
</evidence>
<comment type="function">
    <text evidence="17">This magnesium-dependent enzyme catalyzes the hydrolysis of ATP coupled with the transport of calcium. Transports the calcium to the vacuole and participates in the control of the cytosolic free calcium.</text>
</comment>
<dbReference type="VEuPathDB" id="FungiDB:AO090003000614"/>
<dbReference type="GO" id="GO:0005524">
    <property type="term" value="F:ATP binding"/>
    <property type="evidence" value="ECO:0007669"/>
    <property type="project" value="UniProtKB-KW"/>
</dbReference>
<dbReference type="InterPro" id="IPR044492">
    <property type="entry name" value="P_typ_ATPase_HD_dom"/>
</dbReference>
<evidence type="ECO:0000256" key="9">
    <source>
        <dbReference type="ARBA" id="ARBA00022840"/>
    </source>
</evidence>
<dbReference type="FunFam" id="1.20.1110.10:FF:000039">
    <property type="entry name" value="Calcium-transporting ATPase"/>
    <property type="match status" value="1"/>
</dbReference>
<evidence type="ECO:0000256" key="1">
    <source>
        <dbReference type="ARBA" id="ARBA00004128"/>
    </source>
</evidence>
<dbReference type="FunFam" id="3.40.1110.10:FF:000031">
    <property type="entry name" value="Calcium-transporting ATPase"/>
    <property type="match status" value="1"/>
</dbReference>
<dbReference type="GO" id="GO:0016887">
    <property type="term" value="F:ATP hydrolysis activity"/>
    <property type="evidence" value="ECO:0007669"/>
    <property type="project" value="InterPro"/>
</dbReference>
<accession>A0A1S9DMZ0</accession>
<comment type="subcellular location">
    <subcellularLocation>
        <location evidence="18">Membrane</location>
        <topology evidence="18">Multi-pass membrane protein</topology>
    </subcellularLocation>
    <subcellularLocation>
        <location evidence="1">Vacuole membrane</location>
        <topology evidence="1">Multi-pass membrane protein</topology>
    </subcellularLocation>
</comment>
<dbReference type="PANTHER" id="PTHR24093:SF423">
    <property type="entry name" value="CALCIUM-TRANSPORTING ATPASE"/>
    <property type="match status" value="1"/>
</dbReference>
<dbReference type="SUPFAM" id="SSF81660">
    <property type="entry name" value="Metal cation-transporting ATPase, ATP-binding domain N"/>
    <property type="match status" value="1"/>
</dbReference>
<comment type="similarity">
    <text evidence="15 18">Belongs to the cation transport ATPase (P-type) (TC 3.A.3) family.</text>
</comment>
<evidence type="ECO:0000256" key="5">
    <source>
        <dbReference type="ARBA" id="ARBA00022692"/>
    </source>
</evidence>
<dbReference type="SUPFAM" id="SSF56784">
    <property type="entry name" value="HAD-like"/>
    <property type="match status" value="1"/>
</dbReference>
<dbReference type="FunFam" id="3.40.50.1000:FF:000018">
    <property type="entry name" value="Calcium-transporting ATPase"/>
    <property type="match status" value="1"/>
</dbReference>
<dbReference type="Pfam" id="PF13246">
    <property type="entry name" value="Cation_ATPase"/>
    <property type="match status" value="1"/>
</dbReference>
<evidence type="ECO:0000256" key="10">
    <source>
        <dbReference type="ARBA" id="ARBA00022842"/>
    </source>
</evidence>
<dbReference type="GO" id="GO:0005388">
    <property type="term" value="F:P-type calcium transporter activity"/>
    <property type="evidence" value="ECO:0007669"/>
    <property type="project" value="UniProtKB-EC"/>
</dbReference>
<name>A0A1S9DMZ0_ASPOZ</name>
<dbReference type="InterPro" id="IPR001757">
    <property type="entry name" value="P_typ_ATPase"/>
</dbReference>
<dbReference type="VEuPathDB" id="FungiDB:AO090003000613"/>
<dbReference type="SFLD" id="SFLDS00003">
    <property type="entry name" value="Haloacid_Dehalogenase"/>
    <property type="match status" value="1"/>
</dbReference>
<evidence type="ECO:0000313" key="21">
    <source>
        <dbReference type="EMBL" id="OOO10324.1"/>
    </source>
</evidence>
<evidence type="ECO:0000256" key="16">
    <source>
        <dbReference type="ARBA" id="ARBA00048694"/>
    </source>
</evidence>
<dbReference type="Gene3D" id="3.50.50.60">
    <property type="entry name" value="FAD/NAD(P)-binding domain"/>
    <property type="match status" value="2"/>
</dbReference>
<dbReference type="PRINTS" id="PR00119">
    <property type="entry name" value="CATATPASE"/>
</dbReference>
<keyword evidence="11" id="KW-1278">Translocase</keyword>
<feature type="transmembrane region" description="Helical" evidence="18">
    <location>
        <begin position="1665"/>
        <end position="1687"/>
    </location>
</feature>
<sequence>MVSKGSTPSFSDLLDVIIVGAGPCGLAVAARLKEETPSALFTDDEHQRYHWINKHSGRMALVQARHGKQKKVKAEKWHGYTPRQSFSSTHSESIAGSPPSLSSSASTASEETETGAVEDGSPSILVLDSTGDKWMERWNRAFKTLEIQQLRSPMFFHVDPSDRDGMLAYTQEVGRDCDLWEISGCVGKELSKHKKKKKMRSKAVAIGEVEIDERDRKDYFSPSTGLFEDYCSSIIARYGLNTPGMIQQREVINVQYDYHDERSPSEKIFTVTTNDGAVFYSRTVVLAIGPGRTKVFPFKLTDEEANGACHSTEIRSFPSPNVKRKIQQRQQTNLMVVGGGLSSAQIVDMAIRKGVSKVWFLLRSNFKVKHFDIDLTWMGKFKNYEKAAFWSADTDEERLEMIKTARNGGSITPRYQKILKQHAARHRVSIHSRTVILSREYCPMSQTWCLTTDPPIPDLPRIDYIYFATGMQADVNELPLLQQMNREYPIETKQGLPCITDDLMWKANLPLFVTGRLAALRLGPGAPNLEGARLGAERIAWGMEEVLGRGESEDTPAERSKECFCGLGNRYAGFLETIGEGGAADWSSLRQLGVKILDSDQTDPRFCTVPPSVAPSGLRVSIRRFSMDFNAFYEPLRLSSALYIDTVVRSRANSAATTTKAVYDDVSVADALNPDARNEDDFIVQDNKFAFSPGQLNKMQNPKSLAAFQALGGLHGLERGLRTDLTAGLSVDEGHLEGTISFQEATSSENSHSKQQLSSITETPTSETDSQFQDRIRIFSQNRLPARKSTGFLKLLWLAYNDKIIILLTIAAIVSLSLGIYETVSGGSGVDWVEGVAICVAILIVTVVTAANDWQKERQFAKLNKRNNDREVKAVRSGKVSMISVFDITVGDVLHLEPGDSIPADGVLISGHGIKCDESSATGESDQMKKTDGYEAWRQITNGTATKKLDPFMISGGKVLEGVGTFLVTSVGRYSTYGRILLSLQENNDPTPLQVKLGKLANWIGWLGSGAAIVLFFALLFRFIAQLPDNPGSPAHKGKEFVDILIVAVTVIVVAIPEGLPLAVTLALAFATTRMVKENNLVRVFRACETMGNATVICSDKTGTLTQNKMTVVAGTLGSKSFGQDDNSSSSVTATETFKQLSSRTRDLIIKSIALNSTAFEEERDGSKEFIGSKTEVALLQLAKDYLGMDVTAERGSAEIVQLIPFDSARKCMGVVYREPTVGYRLLVKGAAEIMAGACSTKIADTDGLNGIAVDQFTQEDSRKVLNTIESYANKSLRTIGLVYRDFSNLSSWPPSYIKPSEEDSDVAQFEELFRDMTWVGVVGIQDPLRPEVPAAIEKCRTAGVQVKMVTGDNIATATAIASSCGIKTEDGIVMEGPRFRQLSDDEMDEVLPRLQVLARSSPEDKRILVARLKHLGETVAVTGDGTNDGPALKTADVGFSMGIAGTEVAKEASSIILLDDNFSSIVTAIAWGRAVNDAVAKFLQFQITVNITAVVLTFVSSLYSNDNQSVLSAVQLLWVNLIMDTFAALALATDAPTEKILHRKPAPKSASLFTVVMWKMILGQAVYQLAVTFMLYFAGSHILKDHLSAENGKKELATIVFNTFVWMQIFNEFNNRRLDNKFNIFEGMLKNYWFLGINCIMVGGQVMIVYVGGEAFGVTPLNSLQWGVCIICAIGCLPWAVVLRLIPDKPFGIALDFVVRTIALILRPISKALGFVGKMFKSAVRPVKRVTKRVFSKRQEEDIGRPDEEAAVMTDMKRQQTPEAPTTSVTVPPITITTS</sequence>
<dbReference type="InterPro" id="IPR023298">
    <property type="entry name" value="ATPase_P-typ_TM_dom_sf"/>
</dbReference>
<dbReference type="InterPro" id="IPR004014">
    <property type="entry name" value="ATPase_P-typ_cation-transptr_N"/>
</dbReference>
<keyword evidence="4 18" id="KW-0109">Calcium transport</keyword>
<dbReference type="InterPro" id="IPR036188">
    <property type="entry name" value="FAD/NAD-bd_sf"/>
</dbReference>
<feature type="transmembrane region" description="Helical" evidence="18">
    <location>
        <begin position="1483"/>
        <end position="1504"/>
    </location>
</feature>
<evidence type="ECO:0000256" key="11">
    <source>
        <dbReference type="ARBA" id="ARBA00022967"/>
    </source>
</evidence>
<keyword evidence="5 18" id="KW-0812">Transmembrane</keyword>
<evidence type="ECO:0000256" key="8">
    <source>
        <dbReference type="ARBA" id="ARBA00022837"/>
    </source>
</evidence>
<dbReference type="Pfam" id="PF00122">
    <property type="entry name" value="E1-E2_ATPase"/>
    <property type="match status" value="1"/>
</dbReference>
<dbReference type="InterPro" id="IPR018303">
    <property type="entry name" value="ATPase_P-typ_P_site"/>
</dbReference>
<feature type="transmembrane region" description="Helical" evidence="18">
    <location>
        <begin position="804"/>
        <end position="821"/>
    </location>
</feature>
<evidence type="ECO:0000256" key="13">
    <source>
        <dbReference type="ARBA" id="ARBA00023065"/>
    </source>
</evidence>
<dbReference type="GO" id="GO:0005886">
    <property type="term" value="C:plasma membrane"/>
    <property type="evidence" value="ECO:0007669"/>
    <property type="project" value="TreeGrafter"/>
</dbReference>